<dbReference type="PANTHER" id="PTHR11005">
    <property type="entry name" value="LYSOSOMAL ACID LIPASE-RELATED"/>
    <property type="match status" value="1"/>
</dbReference>
<gene>
    <name evidence="3" type="ORF">M0R45_023487</name>
</gene>
<feature type="region of interest" description="Disordered" evidence="1">
    <location>
        <begin position="103"/>
        <end position="125"/>
    </location>
</feature>
<comment type="caution">
    <text evidence="3">The sequence shown here is derived from an EMBL/GenBank/DDBJ whole genome shotgun (WGS) entry which is preliminary data.</text>
</comment>
<dbReference type="Pfam" id="PF04083">
    <property type="entry name" value="Abhydro_lipase"/>
    <property type="match status" value="1"/>
</dbReference>
<accession>A0AAW1WRF6</accession>
<dbReference type="Proteomes" id="UP001457282">
    <property type="component" value="Unassembled WGS sequence"/>
</dbReference>
<feature type="compositionally biased region" description="Low complexity" evidence="1">
    <location>
        <begin position="113"/>
        <end position="125"/>
    </location>
</feature>
<dbReference type="SUPFAM" id="SSF53474">
    <property type="entry name" value="alpha/beta-Hydrolases"/>
    <property type="match status" value="1"/>
</dbReference>
<protein>
    <recommendedName>
        <fullName evidence="2">Partial AB-hydrolase lipase domain-containing protein</fullName>
    </recommendedName>
</protein>
<dbReference type="Gene3D" id="3.40.50.1820">
    <property type="entry name" value="alpha/beta hydrolase"/>
    <property type="match status" value="1"/>
</dbReference>
<feature type="region of interest" description="Disordered" evidence="1">
    <location>
        <begin position="256"/>
        <end position="282"/>
    </location>
</feature>
<feature type="domain" description="Partial AB-hydrolase lipase" evidence="2">
    <location>
        <begin position="297"/>
        <end position="351"/>
    </location>
</feature>
<evidence type="ECO:0000313" key="3">
    <source>
        <dbReference type="EMBL" id="KAK9926246.1"/>
    </source>
</evidence>
<name>A0AAW1WRF6_RUBAR</name>
<dbReference type="InterPro" id="IPR029058">
    <property type="entry name" value="AB_hydrolase_fold"/>
</dbReference>
<keyword evidence="4" id="KW-1185">Reference proteome</keyword>
<reference evidence="3 4" key="1">
    <citation type="journal article" date="2023" name="G3 (Bethesda)">
        <title>A chromosome-length genome assembly and annotation of blackberry (Rubus argutus, cv. 'Hillquist').</title>
        <authorList>
            <person name="Bruna T."/>
            <person name="Aryal R."/>
            <person name="Dudchenko O."/>
            <person name="Sargent D.J."/>
            <person name="Mead D."/>
            <person name="Buti M."/>
            <person name="Cavallini A."/>
            <person name="Hytonen T."/>
            <person name="Andres J."/>
            <person name="Pham M."/>
            <person name="Weisz D."/>
            <person name="Mascagni F."/>
            <person name="Usai G."/>
            <person name="Natali L."/>
            <person name="Bassil N."/>
            <person name="Fernandez G.E."/>
            <person name="Lomsadze A."/>
            <person name="Armour M."/>
            <person name="Olukolu B."/>
            <person name="Poorten T."/>
            <person name="Britton C."/>
            <person name="Davik J."/>
            <person name="Ashrafi H."/>
            <person name="Aiden E.L."/>
            <person name="Borodovsky M."/>
            <person name="Worthington M."/>
        </authorList>
    </citation>
    <scope>NUCLEOTIDE SEQUENCE [LARGE SCALE GENOMIC DNA]</scope>
    <source>
        <strain evidence="3">PI 553951</strain>
    </source>
</reference>
<dbReference type="GO" id="GO:0006629">
    <property type="term" value="P:lipid metabolic process"/>
    <property type="evidence" value="ECO:0007669"/>
    <property type="project" value="InterPro"/>
</dbReference>
<evidence type="ECO:0000256" key="1">
    <source>
        <dbReference type="SAM" id="MobiDB-lite"/>
    </source>
</evidence>
<proteinExistence type="predicted"/>
<feature type="compositionally biased region" description="Basic residues" evidence="1">
    <location>
        <begin position="689"/>
        <end position="700"/>
    </location>
</feature>
<evidence type="ECO:0000259" key="2">
    <source>
        <dbReference type="Pfam" id="PF04083"/>
    </source>
</evidence>
<organism evidence="3 4">
    <name type="scientific">Rubus argutus</name>
    <name type="common">Southern blackberry</name>
    <dbReference type="NCBI Taxonomy" id="59490"/>
    <lineage>
        <taxon>Eukaryota</taxon>
        <taxon>Viridiplantae</taxon>
        <taxon>Streptophyta</taxon>
        <taxon>Embryophyta</taxon>
        <taxon>Tracheophyta</taxon>
        <taxon>Spermatophyta</taxon>
        <taxon>Magnoliopsida</taxon>
        <taxon>eudicotyledons</taxon>
        <taxon>Gunneridae</taxon>
        <taxon>Pentapetalae</taxon>
        <taxon>rosids</taxon>
        <taxon>fabids</taxon>
        <taxon>Rosales</taxon>
        <taxon>Rosaceae</taxon>
        <taxon>Rosoideae</taxon>
        <taxon>Rosoideae incertae sedis</taxon>
        <taxon>Rubus</taxon>
    </lineage>
</organism>
<feature type="region of interest" description="Disordered" evidence="1">
    <location>
        <begin position="681"/>
        <end position="700"/>
    </location>
</feature>
<sequence>MMQRLVDNAIAVTKESVKTFTYESLNNIVRFINGVSALLLAFLPGKANILEGIHGWELRPTFRGPRFPRWMENGVSSFNHFIHELSVDSDSDGSGIDYVYGEEDSDEDICPASPSSQSSRVSRSSSIPKHERQWTGWMWIRYLFFWILFPARFLLGLPVRLCRSSYNRCTTTSPAPGSNRLLKRPSLNKVQFLKDHFVQRTTDRRRGVIEDLHLAIEIFIEAVFDVVHKAAHFVLSPSDAFRTLFRLFSSNSNRGQYTHGSVSEASVPSATLGDNDSAPTERNTSFQALNTDARTCQDVITELGYPYEAIHVITSDGYVLLLERIPRRDSRKAVYLQHGILDSSMGWVSNGVVGSPAFAAYDQGYDVFLGNFRGLVSREHVDKSISSRQYWQYSINEHGTQDIPAMIEKIHQVKTAELKLSQPDIEEETNGDQPYKLCAVCHSLGGAAILMYVVTQRIEEKPHRLSRLVLLSPAGFHGDSSFMFTVVQYSFLLLAPLLQPLVPGIYIPTRFFRMLLNKLARDFHNYPAVGGLVQTLMSYFVGGDSSNWVGVLGIPHYNMNDMPGVSFQVALHLAQMKQAKKFRMFDYGRASTNMEVYGSPEPLDLGEYYGFIDIPVDLVAGRKDKVIRPSMVKKHYKLMKDSGVDVSFNEFEYAHLDFTFSHREELLAYVMSRLLLVEPPPKQSSPKALRLRKKGQQVNS</sequence>
<dbReference type="EMBL" id="JBEDUW010000005">
    <property type="protein sequence ID" value="KAK9926246.1"/>
    <property type="molecule type" value="Genomic_DNA"/>
</dbReference>
<dbReference type="InterPro" id="IPR006693">
    <property type="entry name" value="AB_hydrolase_lipase"/>
</dbReference>
<dbReference type="AlphaFoldDB" id="A0AAW1WRF6"/>
<evidence type="ECO:0000313" key="4">
    <source>
        <dbReference type="Proteomes" id="UP001457282"/>
    </source>
</evidence>
<dbReference type="FunFam" id="3.40.50.1820:FF:000091">
    <property type="entry name" value="Gastric triacylglycerol lipase"/>
    <property type="match status" value="1"/>
</dbReference>